<name>A0ABQ3HW63_9SPHI</name>
<evidence type="ECO:0000313" key="1">
    <source>
        <dbReference type="EMBL" id="GHE39694.1"/>
    </source>
</evidence>
<sequence length="63" mass="7286">MKTENNMIPVEKLPYLAPMVDVIQLELECSIVTGSATVKPQDYHQDVYEQWDVDVDDNRSINF</sequence>
<dbReference type="RefSeq" id="WP_189626885.1">
    <property type="nucleotide sequence ID" value="NZ_BNAF01000008.1"/>
</dbReference>
<organism evidence="1 2">
    <name type="scientific">Sphingobacterium griseoflavum</name>
    <dbReference type="NCBI Taxonomy" id="1474952"/>
    <lineage>
        <taxon>Bacteria</taxon>
        <taxon>Pseudomonadati</taxon>
        <taxon>Bacteroidota</taxon>
        <taxon>Sphingobacteriia</taxon>
        <taxon>Sphingobacteriales</taxon>
        <taxon>Sphingobacteriaceae</taxon>
        <taxon>Sphingobacterium</taxon>
    </lineage>
</organism>
<protein>
    <submittedName>
        <fullName evidence="1">Uncharacterized protein</fullName>
    </submittedName>
</protein>
<dbReference type="Proteomes" id="UP000620550">
    <property type="component" value="Unassembled WGS sequence"/>
</dbReference>
<comment type="caution">
    <text evidence="1">The sequence shown here is derived from an EMBL/GenBank/DDBJ whole genome shotgun (WGS) entry which is preliminary data.</text>
</comment>
<dbReference type="EMBL" id="BNAF01000008">
    <property type="protein sequence ID" value="GHE39694.1"/>
    <property type="molecule type" value="Genomic_DNA"/>
</dbReference>
<reference evidence="2" key="1">
    <citation type="journal article" date="2019" name="Int. J. Syst. Evol. Microbiol.">
        <title>The Global Catalogue of Microorganisms (GCM) 10K type strain sequencing project: providing services to taxonomists for standard genome sequencing and annotation.</title>
        <authorList>
            <consortium name="The Broad Institute Genomics Platform"/>
            <consortium name="The Broad Institute Genome Sequencing Center for Infectious Disease"/>
            <person name="Wu L."/>
            <person name="Ma J."/>
        </authorList>
    </citation>
    <scope>NUCLEOTIDE SEQUENCE [LARGE SCALE GENOMIC DNA]</scope>
    <source>
        <strain evidence="2">CGMCC 1.12966</strain>
    </source>
</reference>
<gene>
    <name evidence="1" type="ORF">GCM10017764_23720</name>
</gene>
<proteinExistence type="predicted"/>
<evidence type="ECO:0000313" key="2">
    <source>
        <dbReference type="Proteomes" id="UP000620550"/>
    </source>
</evidence>
<accession>A0ABQ3HW63</accession>
<keyword evidence="2" id="KW-1185">Reference proteome</keyword>